<dbReference type="AlphaFoldDB" id="A0A1Y4SQ59"/>
<organism evidence="1 2">
    <name type="scientific">Massilimicrobiota timonensis</name>
    <dbReference type="NCBI Taxonomy" id="1776392"/>
    <lineage>
        <taxon>Bacteria</taxon>
        <taxon>Bacillati</taxon>
        <taxon>Bacillota</taxon>
        <taxon>Erysipelotrichia</taxon>
        <taxon>Erysipelotrichales</taxon>
        <taxon>Erysipelotrichaceae</taxon>
        <taxon>Massilimicrobiota</taxon>
    </lineage>
</organism>
<evidence type="ECO:0000313" key="2">
    <source>
        <dbReference type="Proteomes" id="UP000195305"/>
    </source>
</evidence>
<accession>A0A1Y4SQ59</accession>
<keyword evidence="2" id="KW-1185">Reference proteome</keyword>
<comment type="caution">
    <text evidence="1">The sequence shown here is derived from an EMBL/GenBank/DDBJ whole genome shotgun (WGS) entry which is preliminary data.</text>
</comment>
<protein>
    <submittedName>
        <fullName evidence="1">Uncharacterized protein</fullName>
    </submittedName>
</protein>
<name>A0A1Y4SQ59_9FIRM</name>
<proteinExistence type="predicted"/>
<reference evidence="1 2" key="1">
    <citation type="journal article" date="2018" name="BMC Genomics">
        <title>Whole genome sequencing and function prediction of 133 gut anaerobes isolated from chicken caecum in pure cultures.</title>
        <authorList>
            <person name="Medvecky M."/>
            <person name="Cejkova D."/>
            <person name="Polansky O."/>
            <person name="Karasova D."/>
            <person name="Kubasova T."/>
            <person name="Cizek A."/>
            <person name="Rychlik I."/>
        </authorList>
    </citation>
    <scope>NUCLEOTIDE SEQUENCE [LARGE SCALE GENOMIC DNA]</scope>
    <source>
        <strain evidence="1 2">An13</strain>
    </source>
</reference>
<evidence type="ECO:0000313" key="1">
    <source>
        <dbReference type="EMBL" id="OUQ32059.1"/>
    </source>
</evidence>
<dbReference type="RefSeq" id="WP_087359839.1">
    <property type="nucleotide sequence ID" value="NZ_NFLJ01000047.1"/>
</dbReference>
<gene>
    <name evidence="1" type="ORF">B5E75_12665</name>
</gene>
<sequence length="77" mass="9390">MAIKNMLPTYLLNDFKKYLEEKGFMILKPNGNYEVLRAKRNKQFILIFRQDKNKDYLSFQDKDFPWVNDFLKHKGEI</sequence>
<dbReference type="Proteomes" id="UP000195305">
    <property type="component" value="Unassembled WGS sequence"/>
</dbReference>
<dbReference type="EMBL" id="NFLJ01000047">
    <property type="protein sequence ID" value="OUQ32059.1"/>
    <property type="molecule type" value="Genomic_DNA"/>
</dbReference>
<dbReference type="OrthoDB" id="9778331at2"/>